<dbReference type="HOGENOM" id="CLU_042290_0_0_1"/>
<name>C6H4M0_AJECH</name>
<feature type="compositionally biased region" description="Basic residues" evidence="1">
    <location>
        <begin position="48"/>
        <end position="61"/>
    </location>
</feature>
<feature type="region of interest" description="Disordered" evidence="1">
    <location>
        <begin position="213"/>
        <end position="241"/>
    </location>
</feature>
<evidence type="ECO:0008006" key="4">
    <source>
        <dbReference type="Google" id="ProtNLM"/>
    </source>
</evidence>
<evidence type="ECO:0000313" key="2">
    <source>
        <dbReference type="EMBL" id="EER44642.1"/>
    </source>
</evidence>
<dbReference type="VEuPathDB" id="FungiDB:HCDG_00221"/>
<sequence length="500" mass="56497">MRHRMSRTPDSGLSTIMFETEQNQKSELSLMLPIERNQKEIRREKNRLAQRRHREAKRKSVNRTSSYDKAHPNQAEESASSRERRISQSPAHNVADPVNFDFFKEIGRISNVVETRGMEREIIDELTNINSTWEPSFFQESSMQSQPSHTTSEAASIPDTFLNIMGDNHRRGGMKDIHQWGSNSNDPYPFGPAVLSTQPDPRLIPVDSLDKIQPPLFSDRRHSQNPDFQQAETSRSPDLKGGVFRCEGTENHDEHQFRTGMDGSDVLDKPLQSLSQEIMTTITDPSGTKTDCCRNKRRRTSDGDGERRLERVLSVVEEVGYESLDAVVAEYYIGQFPKDSLLASEQFHSRTRRLGRLLNQVHQSSKIWSKKEAAGYRDIVIRAAEELFQEEVRSRLRGAIGASPQPRTRASPSFSSTNSPWISNHEDPDILSGSAADVSLNDDRSSAHTAIRDMLHESGLTPVLTKDLSRLQNTSERASPARSVYLGLFILANVRIVALS</sequence>
<feature type="region of interest" description="Disordered" evidence="1">
    <location>
        <begin position="398"/>
        <end position="426"/>
    </location>
</feature>
<organism evidence="2 3">
    <name type="scientific">Ajellomyces capsulatus (strain H143)</name>
    <name type="common">Darling's disease fungus</name>
    <name type="synonym">Histoplasma capsulatum</name>
    <dbReference type="NCBI Taxonomy" id="544712"/>
    <lineage>
        <taxon>Eukaryota</taxon>
        <taxon>Fungi</taxon>
        <taxon>Dikarya</taxon>
        <taxon>Ascomycota</taxon>
        <taxon>Pezizomycotina</taxon>
        <taxon>Eurotiomycetes</taxon>
        <taxon>Eurotiomycetidae</taxon>
        <taxon>Onygenales</taxon>
        <taxon>Ajellomycetaceae</taxon>
        <taxon>Histoplasma</taxon>
    </lineage>
</organism>
<feature type="region of interest" description="Disordered" evidence="1">
    <location>
        <begin position="1"/>
        <end position="94"/>
    </location>
</feature>
<proteinExistence type="predicted"/>
<evidence type="ECO:0000256" key="1">
    <source>
        <dbReference type="SAM" id="MobiDB-lite"/>
    </source>
</evidence>
<dbReference type="EMBL" id="GG692419">
    <property type="protein sequence ID" value="EER44642.1"/>
    <property type="molecule type" value="Genomic_DNA"/>
</dbReference>
<feature type="region of interest" description="Disordered" evidence="1">
    <location>
        <begin position="282"/>
        <end position="304"/>
    </location>
</feature>
<feature type="compositionally biased region" description="Polar residues" evidence="1">
    <location>
        <begin position="225"/>
        <end position="236"/>
    </location>
</feature>
<reference evidence="3" key="1">
    <citation type="submission" date="2009-05" db="EMBL/GenBank/DDBJ databases">
        <title>The genome sequence of Ajellomyces capsulatus strain H143.</title>
        <authorList>
            <person name="Champion M."/>
            <person name="Cuomo C.A."/>
            <person name="Ma L.-J."/>
            <person name="Henn M.R."/>
            <person name="Sil A."/>
            <person name="Goldman B."/>
            <person name="Young S.K."/>
            <person name="Kodira C.D."/>
            <person name="Zeng Q."/>
            <person name="Koehrsen M."/>
            <person name="Alvarado L."/>
            <person name="Berlin A.M."/>
            <person name="Borenstein D."/>
            <person name="Chen Z."/>
            <person name="Engels R."/>
            <person name="Freedman E."/>
            <person name="Gellesch M."/>
            <person name="Goldberg J."/>
            <person name="Griggs A."/>
            <person name="Gujja S."/>
            <person name="Heiman D.I."/>
            <person name="Hepburn T.A."/>
            <person name="Howarth C."/>
            <person name="Jen D."/>
            <person name="Larson L."/>
            <person name="Lewis B."/>
            <person name="Mehta T."/>
            <person name="Park D."/>
            <person name="Pearson M."/>
            <person name="Roberts A."/>
            <person name="Saif S."/>
            <person name="Shea T.D."/>
            <person name="Shenoy N."/>
            <person name="Sisk P."/>
            <person name="Stolte C."/>
            <person name="Sykes S."/>
            <person name="Walk T."/>
            <person name="White J."/>
            <person name="Yandava C."/>
            <person name="Klein B."/>
            <person name="McEwen J.G."/>
            <person name="Puccia R."/>
            <person name="Goldman G.H."/>
            <person name="Felipe M.S."/>
            <person name="Nino-Vega G."/>
            <person name="San-Blas G."/>
            <person name="Taylor J.W."/>
            <person name="Mendoza L."/>
            <person name="Galagan J.E."/>
            <person name="Nusbaum C."/>
            <person name="Birren B.W."/>
        </authorList>
    </citation>
    <scope>NUCLEOTIDE SEQUENCE [LARGE SCALE GENOMIC DNA]</scope>
    <source>
        <strain evidence="3">H143</strain>
    </source>
</reference>
<dbReference type="OrthoDB" id="194358at2759"/>
<feature type="compositionally biased region" description="Polar residues" evidence="1">
    <location>
        <begin position="405"/>
        <end position="422"/>
    </location>
</feature>
<evidence type="ECO:0000313" key="3">
    <source>
        <dbReference type="Proteomes" id="UP000002624"/>
    </source>
</evidence>
<accession>C6H4M0</accession>
<protein>
    <recommendedName>
        <fullName evidence="4">BZIP domain-containing protein</fullName>
    </recommendedName>
</protein>
<dbReference type="OMA" id="NINSTWE"/>
<dbReference type="AlphaFoldDB" id="C6H4M0"/>
<feature type="compositionally biased region" description="Basic and acidic residues" evidence="1">
    <location>
        <begin position="36"/>
        <end position="47"/>
    </location>
</feature>
<dbReference type="Proteomes" id="UP000002624">
    <property type="component" value="Unassembled WGS sequence"/>
</dbReference>
<gene>
    <name evidence="2" type="ORF">HCDG_00221</name>
</gene>